<feature type="domain" description="RCK C-terminal" evidence="9">
    <location>
        <begin position="189"/>
        <end position="276"/>
    </location>
</feature>
<dbReference type="Proteomes" id="UP000319004">
    <property type="component" value="Chromosome"/>
</dbReference>
<keyword evidence="6 8" id="KW-1133">Transmembrane helix</keyword>
<dbReference type="RefSeq" id="WP_145391695.1">
    <property type="nucleotide sequence ID" value="NZ_CP037423.1"/>
</dbReference>
<dbReference type="PROSITE" id="PS51202">
    <property type="entry name" value="RCK_C"/>
    <property type="match status" value="2"/>
</dbReference>
<feature type="transmembrane region" description="Helical" evidence="8">
    <location>
        <begin position="403"/>
        <end position="425"/>
    </location>
</feature>
<keyword evidence="3" id="KW-0813">Transport</keyword>
<feature type="transmembrane region" description="Helical" evidence="8">
    <location>
        <begin position="371"/>
        <end position="391"/>
    </location>
</feature>
<comment type="subcellular location">
    <subcellularLocation>
        <location evidence="1">Cell membrane</location>
        <topology evidence="1">Multi-pass membrane protein</topology>
    </subcellularLocation>
</comment>
<dbReference type="SUPFAM" id="SSF116726">
    <property type="entry name" value="TrkA C-terminal domain-like"/>
    <property type="match status" value="2"/>
</dbReference>
<dbReference type="GO" id="GO:0005886">
    <property type="term" value="C:plasma membrane"/>
    <property type="evidence" value="ECO:0007669"/>
    <property type="project" value="UniProtKB-SubCell"/>
</dbReference>
<dbReference type="EMBL" id="CP037423">
    <property type="protein sequence ID" value="QDV47599.1"/>
    <property type="molecule type" value="Genomic_DNA"/>
</dbReference>
<dbReference type="NCBIfam" id="NF003007">
    <property type="entry name" value="PRK03818.1"/>
    <property type="match status" value="1"/>
</dbReference>
<dbReference type="InterPro" id="IPR036721">
    <property type="entry name" value="RCK_C_sf"/>
</dbReference>
<comment type="similarity">
    <text evidence="2">Belongs to the AAE transporter (TC 2.A.81) family.</text>
</comment>
<keyword evidence="4" id="KW-1003">Cell membrane</keyword>
<keyword evidence="11" id="KW-1185">Reference proteome</keyword>
<dbReference type="GO" id="GO:0006813">
    <property type="term" value="P:potassium ion transport"/>
    <property type="evidence" value="ECO:0007669"/>
    <property type="project" value="InterPro"/>
</dbReference>
<dbReference type="Pfam" id="PF06826">
    <property type="entry name" value="Asp-Al_Ex"/>
    <property type="match status" value="2"/>
</dbReference>
<proteinExistence type="inferred from homology"/>
<evidence type="ECO:0000313" key="10">
    <source>
        <dbReference type="EMBL" id="QDV47599.1"/>
    </source>
</evidence>
<dbReference type="PANTHER" id="PTHR30445">
    <property type="entry name" value="K(+)_H(+) ANTIPORTER SUBUNIT KHTT"/>
    <property type="match status" value="1"/>
</dbReference>
<dbReference type="Gene3D" id="3.30.70.1450">
    <property type="entry name" value="Regulator of K+ conductance, C-terminal domain"/>
    <property type="match status" value="1"/>
</dbReference>
<name>A0A518I3B5_9BACT</name>
<sequence>MPPVATAILIVTLVAVCGLVLGGIRIRGIGLGPAGVLFAGILFGHFGASIDPEIADFTKEFGLILFVFTIGLQLGPGVIELWKKQGILLNSMALSIVVQAVILICVFVLLLELPVFTAAGLFSGATTNTPSLGAAEQAALSLSGDERPAGIGSLASAYAVAYPGGIIGIITSMLLIRRLFGINVNDEVDQIKELEKQDYEPIERRTVVIDNPHLGSTPFGQIPGVEDSGVRISRIRRAGEDVVQTATDETELHHGDLVQLVGPRSTLDRIEPVIGGKADVDLMKEKGEVVYRRILVTDPQALKKSLRELSLDKVFNTTVTRIIRSGVELTARGSSRFHYGDIAHIVGDKDSIERVTKFLGNSGKSMKETQFSPLFFGIAIGVVAGMIPFHLPGVPFPIRLGFAGGPLVAAIVFSLIGSIGKFVWYIPYSANLALRELGIILFLACAGLGAGETFFEAALSVEGVKWMGLGIIVTMVPLLTTGIAARMIWKQNYLTICGVIAGSMTDPPALAFANSQADSEASSMAYAAVYPLTMILRIIAAQAIIMMFA</sequence>
<dbReference type="GO" id="GO:0008324">
    <property type="term" value="F:monoatomic cation transmembrane transporter activity"/>
    <property type="evidence" value="ECO:0007669"/>
    <property type="project" value="InterPro"/>
</dbReference>
<accession>A0A518I3B5</accession>
<feature type="transmembrane region" description="Helical" evidence="8">
    <location>
        <begin position="6"/>
        <end position="24"/>
    </location>
</feature>
<keyword evidence="5 8" id="KW-0812">Transmembrane</keyword>
<evidence type="ECO:0000256" key="7">
    <source>
        <dbReference type="ARBA" id="ARBA00023136"/>
    </source>
</evidence>
<evidence type="ECO:0000256" key="5">
    <source>
        <dbReference type="ARBA" id="ARBA00022692"/>
    </source>
</evidence>
<evidence type="ECO:0000256" key="2">
    <source>
        <dbReference type="ARBA" id="ARBA00009854"/>
    </source>
</evidence>
<gene>
    <name evidence="10" type="primary">aspT</name>
    <name evidence="10" type="ORF">Enr13x_75100</name>
</gene>
<dbReference type="OrthoDB" id="9155749at2"/>
<organism evidence="10 11">
    <name type="scientific">Stieleria neptunia</name>
    <dbReference type="NCBI Taxonomy" id="2527979"/>
    <lineage>
        <taxon>Bacteria</taxon>
        <taxon>Pseudomonadati</taxon>
        <taxon>Planctomycetota</taxon>
        <taxon>Planctomycetia</taxon>
        <taxon>Pirellulales</taxon>
        <taxon>Pirellulaceae</taxon>
        <taxon>Stieleria</taxon>
    </lineage>
</organism>
<dbReference type="InterPro" id="IPR006037">
    <property type="entry name" value="RCK_C"/>
</dbReference>
<evidence type="ECO:0000259" key="9">
    <source>
        <dbReference type="PROSITE" id="PS51202"/>
    </source>
</evidence>
<evidence type="ECO:0000256" key="3">
    <source>
        <dbReference type="ARBA" id="ARBA00022448"/>
    </source>
</evidence>
<feature type="transmembrane region" description="Helical" evidence="8">
    <location>
        <begin position="94"/>
        <end position="122"/>
    </location>
</feature>
<evidence type="ECO:0000256" key="8">
    <source>
        <dbReference type="SAM" id="Phobius"/>
    </source>
</evidence>
<evidence type="ECO:0000256" key="6">
    <source>
        <dbReference type="ARBA" id="ARBA00022989"/>
    </source>
</evidence>
<feature type="transmembrane region" description="Helical" evidence="8">
    <location>
        <begin position="62"/>
        <end position="82"/>
    </location>
</feature>
<dbReference type="PANTHER" id="PTHR30445:SF3">
    <property type="entry name" value="TRANSPORT PROTEIN YIDE-RELATED"/>
    <property type="match status" value="1"/>
</dbReference>
<feature type="domain" description="RCK C-terminal" evidence="9">
    <location>
        <begin position="277"/>
        <end position="361"/>
    </location>
</feature>
<evidence type="ECO:0000313" key="11">
    <source>
        <dbReference type="Proteomes" id="UP000319004"/>
    </source>
</evidence>
<dbReference type="InterPro" id="IPR050144">
    <property type="entry name" value="AAE_transporter"/>
</dbReference>
<keyword evidence="7 8" id="KW-0472">Membrane</keyword>
<reference evidence="10 11" key="1">
    <citation type="submission" date="2019-03" db="EMBL/GenBank/DDBJ databases">
        <title>Deep-cultivation of Planctomycetes and their phenomic and genomic characterization uncovers novel biology.</title>
        <authorList>
            <person name="Wiegand S."/>
            <person name="Jogler M."/>
            <person name="Boedeker C."/>
            <person name="Pinto D."/>
            <person name="Vollmers J."/>
            <person name="Rivas-Marin E."/>
            <person name="Kohn T."/>
            <person name="Peeters S.H."/>
            <person name="Heuer A."/>
            <person name="Rast P."/>
            <person name="Oberbeckmann S."/>
            <person name="Bunk B."/>
            <person name="Jeske O."/>
            <person name="Meyerdierks A."/>
            <person name="Storesund J.E."/>
            <person name="Kallscheuer N."/>
            <person name="Luecker S."/>
            <person name="Lage O.M."/>
            <person name="Pohl T."/>
            <person name="Merkel B.J."/>
            <person name="Hornburger P."/>
            <person name="Mueller R.-W."/>
            <person name="Bruemmer F."/>
            <person name="Labrenz M."/>
            <person name="Spormann A.M."/>
            <person name="Op den Camp H."/>
            <person name="Overmann J."/>
            <person name="Amann R."/>
            <person name="Jetten M.S.M."/>
            <person name="Mascher T."/>
            <person name="Medema M.H."/>
            <person name="Devos D.P."/>
            <person name="Kaster A.-K."/>
            <person name="Ovreas L."/>
            <person name="Rohde M."/>
            <person name="Galperin M.Y."/>
            <person name="Jogler C."/>
        </authorList>
    </citation>
    <scope>NUCLEOTIDE SEQUENCE [LARGE SCALE GENOMIC DNA]</scope>
    <source>
        <strain evidence="10 11">Enr13</strain>
    </source>
</reference>
<dbReference type="NCBIfam" id="TIGR01625">
    <property type="entry name" value="YidE_YbjL_dupl"/>
    <property type="match status" value="2"/>
</dbReference>
<dbReference type="InterPro" id="IPR006512">
    <property type="entry name" value="YidE_YbjL"/>
</dbReference>
<feature type="transmembrane region" description="Helical" evidence="8">
    <location>
        <begin position="437"/>
        <end position="455"/>
    </location>
</feature>
<feature type="transmembrane region" description="Helical" evidence="8">
    <location>
        <begin position="155"/>
        <end position="176"/>
    </location>
</feature>
<dbReference type="AlphaFoldDB" id="A0A518I3B5"/>
<feature type="transmembrane region" description="Helical" evidence="8">
    <location>
        <begin position="467"/>
        <end position="485"/>
    </location>
</feature>
<evidence type="ECO:0000256" key="1">
    <source>
        <dbReference type="ARBA" id="ARBA00004651"/>
    </source>
</evidence>
<feature type="transmembrane region" description="Helical" evidence="8">
    <location>
        <begin position="31"/>
        <end position="50"/>
    </location>
</feature>
<protein>
    <submittedName>
        <fullName evidence="10">Aspartate/alanine antiporter</fullName>
    </submittedName>
</protein>
<feature type="transmembrane region" description="Helical" evidence="8">
    <location>
        <begin position="525"/>
        <end position="548"/>
    </location>
</feature>
<evidence type="ECO:0000256" key="4">
    <source>
        <dbReference type="ARBA" id="ARBA00022475"/>
    </source>
</evidence>
<dbReference type="KEGG" id="snep:Enr13x_75100"/>